<name>A0A1W1CX56_9ZZZZ</name>
<evidence type="ECO:0000313" key="2">
    <source>
        <dbReference type="EMBL" id="SFV70440.1"/>
    </source>
</evidence>
<accession>A0A1W1CX56</accession>
<sequence>MELAHIVIIAFTAGVIILFILDLFTERNLKSQIVSLGAMGTFVGILLGLQDFNVDELE</sequence>
<dbReference type="EMBL" id="FPHM01000155">
    <property type="protein sequence ID" value="SFV70440.1"/>
    <property type="molecule type" value="Genomic_DNA"/>
</dbReference>
<feature type="transmembrane region" description="Helical" evidence="1">
    <location>
        <begin position="31"/>
        <end position="49"/>
    </location>
</feature>
<keyword evidence="1" id="KW-1133">Transmembrane helix</keyword>
<proteinExistence type="predicted"/>
<keyword evidence="1" id="KW-0812">Transmembrane</keyword>
<dbReference type="AlphaFoldDB" id="A0A1W1CX56"/>
<organism evidence="2">
    <name type="scientific">hydrothermal vent metagenome</name>
    <dbReference type="NCBI Taxonomy" id="652676"/>
    <lineage>
        <taxon>unclassified sequences</taxon>
        <taxon>metagenomes</taxon>
        <taxon>ecological metagenomes</taxon>
    </lineage>
</organism>
<gene>
    <name evidence="2" type="ORF">MNB_SV-13-1998</name>
</gene>
<evidence type="ECO:0000256" key="1">
    <source>
        <dbReference type="SAM" id="Phobius"/>
    </source>
</evidence>
<keyword evidence="1" id="KW-0472">Membrane</keyword>
<reference evidence="2" key="1">
    <citation type="submission" date="2016-10" db="EMBL/GenBank/DDBJ databases">
        <authorList>
            <person name="de Groot N.N."/>
        </authorList>
    </citation>
    <scope>NUCLEOTIDE SEQUENCE</scope>
</reference>
<protein>
    <submittedName>
        <fullName evidence="2">Uncharacterized protein</fullName>
    </submittedName>
</protein>
<feature type="transmembrane region" description="Helical" evidence="1">
    <location>
        <begin position="6"/>
        <end position="24"/>
    </location>
</feature>